<dbReference type="PANTHER" id="PTHR42894:SF1">
    <property type="entry name" value="N-(5'-PHOSPHORIBOSYL)ANTHRANILATE ISOMERASE"/>
    <property type="match status" value="1"/>
</dbReference>
<dbReference type="HAMAP" id="MF_00135">
    <property type="entry name" value="PRAI"/>
    <property type="match status" value="1"/>
</dbReference>
<keyword evidence="8 10" id="KW-0057">Aromatic amino acid biosynthesis</keyword>
<evidence type="ECO:0000256" key="5">
    <source>
        <dbReference type="ARBA" id="ARBA00022272"/>
    </source>
</evidence>
<dbReference type="InterPro" id="IPR013785">
    <property type="entry name" value="Aldolase_TIM"/>
</dbReference>
<dbReference type="OrthoDB" id="9786954at2"/>
<dbReference type="Proteomes" id="UP000248646">
    <property type="component" value="Unassembled WGS sequence"/>
</dbReference>
<evidence type="ECO:0000256" key="7">
    <source>
        <dbReference type="ARBA" id="ARBA00022822"/>
    </source>
</evidence>
<evidence type="ECO:0000256" key="9">
    <source>
        <dbReference type="ARBA" id="ARBA00023235"/>
    </source>
</evidence>
<dbReference type="InterPro" id="IPR044643">
    <property type="entry name" value="TrpF_fam"/>
</dbReference>
<gene>
    <name evidence="10" type="primary">trpF</name>
    <name evidence="12" type="ORF">C7437_101649</name>
</gene>
<dbReference type="EMBL" id="QKZI01000001">
    <property type="protein sequence ID" value="PZX07532.1"/>
    <property type="molecule type" value="Genomic_DNA"/>
</dbReference>
<dbReference type="FunFam" id="3.20.20.70:FF:000075">
    <property type="entry name" value="Tryptophan biosynthesis protein TRP1"/>
    <property type="match status" value="1"/>
</dbReference>
<evidence type="ECO:0000256" key="2">
    <source>
        <dbReference type="ARBA" id="ARBA00004664"/>
    </source>
</evidence>
<feature type="domain" description="N-(5'phosphoribosyl) anthranilate isomerase (PRAI)" evidence="11">
    <location>
        <begin position="4"/>
        <end position="197"/>
    </location>
</feature>
<accession>A0A2W7MJS5</accession>
<dbReference type="EC" id="5.3.1.24" evidence="4 10"/>
<dbReference type="InterPro" id="IPR001240">
    <property type="entry name" value="PRAI_dom"/>
</dbReference>
<proteinExistence type="inferred from homology"/>
<keyword evidence="13" id="KW-1185">Reference proteome</keyword>
<dbReference type="GO" id="GO:0000162">
    <property type="term" value="P:L-tryptophan biosynthetic process"/>
    <property type="evidence" value="ECO:0007669"/>
    <property type="project" value="UniProtKB-UniRule"/>
</dbReference>
<dbReference type="GO" id="GO:0004640">
    <property type="term" value="F:phosphoribosylanthranilate isomerase activity"/>
    <property type="evidence" value="ECO:0007669"/>
    <property type="project" value="UniProtKB-UniRule"/>
</dbReference>
<dbReference type="UniPathway" id="UPA00035">
    <property type="reaction ID" value="UER00042"/>
</dbReference>
<dbReference type="InterPro" id="IPR011060">
    <property type="entry name" value="RibuloseP-bd_barrel"/>
</dbReference>
<dbReference type="RefSeq" id="WP_111438175.1">
    <property type="nucleotide sequence ID" value="NZ_QKZI01000001.1"/>
</dbReference>
<dbReference type="Gene3D" id="3.20.20.70">
    <property type="entry name" value="Aldolase class I"/>
    <property type="match status" value="1"/>
</dbReference>
<evidence type="ECO:0000259" key="11">
    <source>
        <dbReference type="Pfam" id="PF00697"/>
    </source>
</evidence>
<organism evidence="12 13">
    <name type="scientific">Psychrobacillus insolitus</name>
    <dbReference type="NCBI Taxonomy" id="1461"/>
    <lineage>
        <taxon>Bacteria</taxon>
        <taxon>Bacillati</taxon>
        <taxon>Bacillota</taxon>
        <taxon>Bacilli</taxon>
        <taxon>Bacillales</taxon>
        <taxon>Bacillaceae</taxon>
        <taxon>Psychrobacillus</taxon>
    </lineage>
</organism>
<dbReference type="PANTHER" id="PTHR42894">
    <property type="entry name" value="N-(5'-PHOSPHORIBOSYL)ANTHRANILATE ISOMERASE"/>
    <property type="match status" value="1"/>
</dbReference>
<protein>
    <recommendedName>
        <fullName evidence="5 10">N-(5'-phosphoribosyl)anthranilate isomerase</fullName>
        <shortName evidence="10">PRAI</shortName>
        <ecNumber evidence="4 10">5.3.1.24</ecNumber>
    </recommendedName>
</protein>
<evidence type="ECO:0000256" key="6">
    <source>
        <dbReference type="ARBA" id="ARBA00022605"/>
    </source>
</evidence>
<comment type="catalytic activity">
    <reaction evidence="1 10">
        <text>N-(5-phospho-beta-D-ribosyl)anthranilate = 1-(2-carboxyphenylamino)-1-deoxy-D-ribulose 5-phosphate</text>
        <dbReference type="Rhea" id="RHEA:21540"/>
        <dbReference type="ChEBI" id="CHEBI:18277"/>
        <dbReference type="ChEBI" id="CHEBI:58613"/>
        <dbReference type="EC" id="5.3.1.24"/>
    </reaction>
</comment>
<evidence type="ECO:0000256" key="4">
    <source>
        <dbReference type="ARBA" id="ARBA00012572"/>
    </source>
</evidence>
<dbReference type="Pfam" id="PF00697">
    <property type="entry name" value="PRAI"/>
    <property type="match status" value="1"/>
</dbReference>
<keyword evidence="9 10" id="KW-0413">Isomerase</keyword>
<reference evidence="12 13" key="1">
    <citation type="submission" date="2018-06" db="EMBL/GenBank/DDBJ databases">
        <title>Genomic Encyclopedia of Type Strains, Phase IV (KMG-IV): sequencing the most valuable type-strain genomes for metagenomic binning, comparative biology and taxonomic classification.</title>
        <authorList>
            <person name="Goeker M."/>
        </authorList>
    </citation>
    <scope>NUCLEOTIDE SEQUENCE [LARGE SCALE GENOMIC DNA]</scope>
    <source>
        <strain evidence="12 13">DSM 5</strain>
    </source>
</reference>
<name>A0A2W7MJS5_9BACI</name>
<comment type="similarity">
    <text evidence="3 10">Belongs to the TrpF family.</text>
</comment>
<evidence type="ECO:0000256" key="3">
    <source>
        <dbReference type="ARBA" id="ARBA00007571"/>
    </source>
</evidence>
<dbReference type="NCBIfam" id="NF002300">
    <property type="entry name" value="PRK01222.1-7"/>
    <property type="match status" value="1"/>
</dbReference>
<evidence type="ECO:0000313" key="13">
    <source>
        <dbReference type="Proteomes" id="UP000248646"/>
    </source>
</evidence>
<evidence type="ECO:0000256" key="1">
    <source>
        <dbReference type="ARBA" id="ARBA00001164"/>
    </source>
</evidence>
<evidence type="ECO:0000313" key="12">
    <source>
        <dbReference type="EMBL" id="PZX07532.1"/>
    </source>
</evidence>
<keyword evidence="6 10" id="KW-0028">Amino-acid biosynthesis</keyword>
<evidence type="ECO:0000256" key="10">
    <source>
        <dbReference type="HAMAP-Rule" id="MF_00135"/>
    </source>
</evidence>
<keyword evidence="7 10" id="KW-0822">Tryptophan biosynthesis</keyword>
<dbReference type="SUPFAM" id="SSF51366">
    <property type="entry name" value="Ribulose-phoshate binding barrel"/>
    <property type="match status" value="1"/>
</dbReference>
<comment type="caution">
    <text evidence="12">The sequence shown here is derived from an EMBL/GenBank/DDBJ whole genome shotgun (WGS) entry which is preliminary data.</text>
</comment>
<dbReference type="AlphaFoldDB" id="A0A2W7MJS5"/>
<evidence type="ECO:0000256" key="8">
    <source>
        <dbReference type="ARBA" id="ARBA00023141"/>
    </source>
</evidence>
<dbReference type="CDD" id="cd00405">
    <property type="entry name" value="PRAI"/>
    <property type="match status" value="1"/>
</dbReference>
<comment type="pathway">
    <text evidence="2 10">Amino-acid biosynthesis; L-tryptophan biosynthesis; L-tryptophan from chorismate: step 3/5.</text>
</comment>
<sequence length="200" mass="22029">MTKVKICGLKEKEHVKAAVEAGADAIGFVFAASKREVSIEQARELAKEVPPGVLKIGVFVNPTMQEIETAVREVPLDFVQYHGNETPEFIQSNSFPSIKALSVRSEEDIDVAKQFNTDFYLFDAPGTDYQGGSGLTFNWQLMQGHSIPQEKIILAGGLNPTNVEDAIKRVNPYMVDVSSGVEVEGRKDSELIRAFIRAVK</sequence>